<reference evidence="7" key="2">
    <citation type="journal article" date="2024" name="Nature">
        <title>Anoxygenic phototroph of the Chloroflexota uses a type I reaction centre.</title>
        <authorList>
            <person name="Tsuji J.M."/>
            <person name="Shaw N.A."/>
            <person name="Nagashima S."/>
            <person name="Venkiteswaran J.J."/>
            <person name="Schiff S.L."/>
            <person name="Watanabe T."/>
            <person name="Fukui M."/>
            <person name="Hanada S."/>
            <person name="Tank M."/>
            <person name="Neufeld J.D."/>
        </authorList>
    </citation>
    <scope>NUCLEOTIDE SEQUENCE</scope>
    <source>
        <strain evidence="7">L227-S17</strain>
    </source>
</reference>
<dbReference type="InterPro" id="IPR001077">
    <property type="entry name" value="COMT_C"/>
</dbReference>
<dbReference type="GO" id="GO:0046983">
    <property type="term" value="F:protein dimerization activity"/>
    <property type="evidence" value="ECO:0007669"/>
    <property type="project" value="InterPro"/>
</dbReference>
<evidence type="ECO:0000256" key="3">
    <source>
        <dbReference type="ARBA" id="ARBA00022691"/>
    </source>
</evidence>
<dbReference type="SUPFAM" id="SSF53335">
    <property type="entry name" value="S-adenosyl-L-methionine-dependent methyltransferases"/>
    <property type="match status" value="1"/>
</dbReference>
<evidence type="ECO:0000313" key="6">
    <source>
        <dbReference type="EMBL" id="NWJ45275.1"/>
    </source>
</evidence>
<protein>
    <submittedName>
        <fullName evidence="7">Acetylserotonin O-methyltransferase</fullName>
    </submittedName>
    <submittedName>
        <fullName evidence="6">Methyltransferase domain-containing protein</fullName>
    </submittedName>
</protein>
<keyword evidence="2" id="KW-0808">Transferase</keyword>
<evidence type="ECO:0000259" key="5">
    <source>
        <dbReference type="Pfam" id="PF08100"/>
    </source>
</evidence>
<dbReference type="EMBL" id="JACATZ010000001">
    <property type="protein sequence ID" value="NWJ45275.1"/>
    <property type="molecule type" value="Genomic_DNA"/>
</dbReference>
<dbReference type="SUPFAM" id="SSF46785">
    <property type="entry name" value="Winged helix' DNA-binding domain"/>
    <property type="match status" value="1"/>
</dbReference>
<dbReference type="PROSITE" id="PS51683">
    <property type="entry name" value="SAM_OMT_II"/>
    <property type="match status" value="1"/>
</dbReference>
<organism evidence="6 8">
    <name type="scientific">Candidatus Chlorohelix allophototropha</name>
    <dbReference type="NCBI Taxonomy" id="3003348"/>
    <lineage>
        <taxon>Bacteria</taxon>
        <taxon>Bacillati</taxon>
        <taxon>Chloroflexota</taxon>
        <taxon>Chloroflexia</taxon>
        <taxon>Candidatus Chloroheliales</taxon>
        <taxon>Candidatus Chloroheliaceae</taxon>
        <taxon>Candidatus Chlorohelix</taxon>
    </lineage>
</organism>
<dbReference type="PIRSF" id="PIRSF005739">
    <property type="entry name" value="O-mtase"/>
    <property type="match status" value="1"/>
</dbReference>
<dbReference type="CDD" id="cd02440">
    <property type="entry name" value="AdoMet_MTases"/>
    <property type="match status" value="1"/>
</dbReference>
<keyword evidence="9" id="KW-1185">Reference proteome</keyword>
<dbReference type="Gene3D" id="3.40.50.150">
    <property type="entry name" value="Vaccinia Virus protein VP39"/>
    <property type="match status" value="1"/>
</dbReference>
<reference evidence="6 8" key="1">
    <citation type="submission" date="2020-06" db="EMBL/GenBank/DDBJ databases">
        <title>Anoxygenic phototrophic Chloroflexota member uses a Type I reaction center.</title>
        <authorList>
            <person name="Tsuji J.M."/>
            <person name="Shaw N.A."/>
            <person name="Nagashima S."/>
            <person name="Venkiteswaran J."/>
            <person name="Schiff S.L."/>
            <person name="Hanada S."/>
            <person name="Tank M."/>
            <person name="Neufeld J.D."/>
        </authorList>
    </citation>
    <scope>NUCLEOTIDE SEQUENCE [LARGE SCALE GENOMIC DNA]</scope>
    <source>
        <strain evidence="6">L227-S17</strain>
    </source>
</reference>
<dbReference type="PANTHER" id="PTHR43712:SF2">
    <property type="entry name" value="O-METHYLTRANSFERASE CICE"/>
    <property type="match status" value="1"/>
</dbReference>
<feature type="domain" description="O-methyltransferase dimerisation" evidence="5">
    <location>
        <begin position="12"/>
        <end position="83"/>
    </location>
</feature>
<evidence type="ECO:0000259" key="4">
    <source>
        <dbReference type="Pfam" id="PF00891"/>
    </source>
</evidence>
<keyword evidence="3" id="KW-0949">S-adenosyl-L-methionine</keyword>
<dbReference type="Proteomes" id="UP000521676">
    <property type="component" value="Unassembled WGS sequence"/>
</dbReference>
<dbReference type="Pfam" id="PF08100">
    <property type="entry name" value="Dimerisation"/>
    <property type="match status" value="1"/>
</dbReference>
<dbReference type="GO" id="GO:0032259">
    <property type="term" value="P:methylation"/>
    <property type="evidence" value="ECO:0007669"/>
    <property type="project" value="UniProtKB-KW"/>
</dbReference>
<dbReference type="Proteomes" id="UP001431572">
    <property type="component" value="Chromosome 1"/>
</dbReference>
<dbReference type="InterPro" id="IPR012967">
    <property type="entry name" value="COMT_dimerisation"/>
</dbReference>
<evidence type="ECO:0000313" key="8">
    <source>
        <dbReference type="Proteomes" id="UP000521676"/>
    </source>
</evidence>
<dbReference type="InterPro" id="IPR016461">
    <property type="entry name" value="COMT-like"/>
</dbReference>
<proteinExistence type="predicted"/>
<gene>
    <name evidence="6" type="ORF">HXX08_05285</name>
    <name evidence="7" type="ORF">OZ401_000406</name>
</gene>
<evidence type="ECO:0000313" key="7">
    <source>
        <dbReference type="EMBL" id="WJW67151.1"/>
    </source>
</evidence>
<evidence type="ECO:0000313" key="9">
    <source>
        <dbReference type="Proteomes" id="UP001431572"/>
    </source>
</evidence>
<dbReference type="AlphaFoldDB" id="A0A8T7M337"/>
<name>A0A8T7M337_9CHLR</name>
<dbReference type="GO" id="GO:0008171">
    <property type="term" value="F:O-methyltransferase activity"/>
    <property type="evidence" value="ECO:0007669"/>
    <property type="project" value="InterPro"/>
</dbReference>
<evidence type="ECO:0000256" key="1">
    <source>
        <dbReference type="ARBA" id="ARBA00022603"/>
    </source>
</evidence>
<keyword evidence="1 6" id="KW-0489">Methyltransferase</keyword>
<dbReference type="Gene3D" id="1.10.10.10">
    <property type="entry name" value="Winged helix-like DNA-binding domain superfamily/Winged helix DNA-binding domain"/>
    <property type="match status" value="1"/>
</dbReference>
<accession>A0A8T7M337</accession>
<dbReference type="RefSeq" id="WP_341469048.1">
    <property type="nucleotide sequence ID" value="NZ_CP128399.1"/>
</dbReference>
<evidence type="ECO:0000256" key="2">
    <source>
        <dbReference type="ARBA" id="ARBA00022679"/>
    </source>
</evidence>
<dbReference type="EMBL" id="CP128399">
    <property type="protein sequence ID" value="WJW67151.1"/>
    <property type="molecule type" value="Genomic_DNA"/>
</dbReference>
<dbReference type="InterPro" id="IPR036388">
    <property type="entry name" value="WH-like_DNA-bd_sf"/>
</dbReference>
<dbReference type="InterPro" id="IPR029063">
    <property type="entry name" value="SAM-dependent_MTases_sf"/>
</dbReference>
<dbReference type="Pfam" id="PF00891">
    <property type="entry name" value="Methyltransf_2"/>
    <property type="match status" value="1"/>
</dbReference>
<dbReference type="PANTHER" id="PTHR43712">
    <property type="entry name" value="PUTATIVE (AFU_ORTHOLOGUE AFUA_4G14580)-RELATED"/>
    <property type="match status" value="1"/>
</dbReference>
<feature type="domain" description="O-methyltransferase C-terminal" evidence="4">
    <location>
        <begin position="166"/>
        <end position="317"/>
    </location>
</feature>
<sequence length="340" mass="37096">MHQPDNRRYLQDLIKGYRTTQVLISCAELGVFEHLKEEGSGAEDLAQLTGSNPAAMARLLNAAVALKLLGKQGDLYFAEDLAHDCLLPGAPRYMGNILKREGAFYRRWSHLTATVKSGKRPTINLHEENNTQWVHNFEMALLDTARFVGPLIAVGLAPYLPHQDTQIAKVIDVGGGHGGYSIALAETYPKLEALVFELPEAAAVALEVIAQSAVADRVKVRAGDFRKDELGTGFDMALLFGVLVSETPPNALALLQKVYSALKSGGVIVIRGFYLGPDKASPLEATLYDLHMLLSTEAGGAQTLDELIEWLQTVGFRSFETVSLPYPEQSDLLIAHKPFV</sequence>
<dbReference type="InterPro" id="IPR036390">
    <property type="entry name" value="WH_DNA-bd_sf"/>
</dbReference>